<keyword evidence="4" id="KW-1185">Reference proteome</keyword>
<accession>A0ABY7S5A8</accession>
<evidence type="ECO:0000256" key="1">
    <source>
        <dbReference type="ARBA" id="ARBA00022448"/>
    </source>
</evidence>
<proteinExistence type="predicted"/>
<reference evidence="3 4" key="1">
    <citation type="submission" date="2021-01" db="EMBL/GenBank/DDBJ databases">
        <title>Biogeographic distribution of Paracoccus.</title>
        <authorList>
            <person name="Hollensteiner J."/>
            <person name="Leineberger J."/>
            <person name="Brinkhoff T."/>
            <person name="Daniel R."/>
        </authorList>
    </citation>
    <scope>NUCLEOTIDE SEQUENCE [LARGE SCALE GENOMIC DNA]</scope>
    <source>
        <strain evidence="3 4">DSM 18447</strain>
    </source>
</reference>
<dbReference type="Proteomes" id="UP001215549">
    <property type="component" value="Chromosome"/>
</dbReference>
<keyword evidence="2" id="KW-1278">Translocase</keyword>
<dbReference type="SUPFAM" id="SSF52540">
    <property type="entry name" value="P-loop containing nucleoside triphosphate hydrolases"/>
    <property type="match status" value="1"/>
</dbReference>
<dbReference type="PANTHER" id="PTHR42794">
    <property type="entry name" value="HEMIN IMPORT ATP-BINDING PROTEIN HMUV"/>
    <property type="match status" value="1"/>
</dbReference>
<keyword evidence="1" id="KW-0813">Transport</keyword>
<dbReference type="RefSeq" id="WP_176011457.1">
    <property type="nucleotide sequence ID" value="NZ_CP067140.1"/>
</dbReference>
<evidence type="ECO:0000256" key="2">
    <source>
        <dbReference type="ARBA" id="ARBA00022967"/>
    </source>
</evidence>
<dbReference type="EMBL" id="CP067140">
    <property type="protein sequence ID" value="WCR02255.1"/>
    <property type="molecule type" value="Genomic_DNA"/>
</dbReference>
<sequence>MMRLAADYARQGGGDVAIMHDLNLTAMFADHVLLMQEGRAVAEGPPIEVLTDHILSGAYGCSLQVNHTPSSGVWLPQGAAL</sequence>
<evidence type="ECO:0000313" key="3">
    <source>
        <dbReference type="EMBL" id="WCR02255.1"/>
    </source>
</evidence>
<protein>
    <recommendedName>
        <fullName evidence="5">Iron complex transport system ATP-binding protein</fullName>
    </recommendedName>
</protein>
<dbReference type="Gene3D" id="3.40.50.300">
    <property type="entry name" value="P-loop containing nucleotide triphosphate hydrolases"/>
    <property type="match status" value="1"/>
</dbReference>
<dbReference type="InterPro" id="IPR027417">
    <property type="entry name" value="P-loop_NTPase"/>
</dbReference>
<name>A0ABY7S5A8_9RHOB</name>
<evidence type="ECO:0008006" key="5">
    <source>
        <dbReference type="Google" id="ProtNLM"/>
    </source>
</evidence>
<gene>
    <name evidence="3" type="ORF">JHX88_15350</name>
</gene>
<organism evidence="3 4">
    <name type="scientific">Paracoccus saliphilus</name>
    <dbReference type="NCBI Taxonomy" id="405559"/>
    <lineage>
        <taxon>Bacteria</taxon>
        <taxon>Pseudomonadati</taxon>
        <taxon>Pseudomonadota</taxon>
        <taxon>Alphaproteobacteria</taxon>
        <taxon>Rhodobacterales</taxon>
        <taxon>Paracoccaceae</taxon>
        <taxon>Paracoccus</taxon>
    </lineage>
</organism>
<dbReference type="PANTHER" id="PTHR42794:SF1">
    <property type="entry name" value="HEMIN IMPORT ATP-BINDING PROTEIN HMUV"/>
    <property type="match status" value="1"/>
</dbReference>
<evidence type="ECO:0000313" key="4">
    <source>
        <dbReference type="Proteomes" id="UP001215549"/>
    </source>
</evidence>